<name>J6F6E6_TRIAS</name>
<dbReference type="AlphaFoldDB" id="J6F6E6"/>
<dbReference type="Proteomes" id="UP000002748">
    <property type="component" value="Unassembled WGS sequence"/>
</dbReference>
<gene>
    <name evidence="1" type="ORF">A1Q1_07934</name>
</gene>
<organism evidence="1 2">
    <name type="scientific">Trichosporon asahii var. asahii (strain ATCC 90039 / CBS 2479 / JCM 2466 / KCTC 7840 / NBRC 103889/ NCYC 2677 / UAMH 7654)</name>
    <name type="common">Yeast</name>
    <dbReference type="NCBI Taxonomy" id="1186058"/>
    <lineage>
        <taxon>Eukaryota</taxon>
        <taxon>Fungi</taxon>
        <taxon>Dikarya</taxon>
        <taxon>Basidiomycota</taxon>
        <taxon>Agaricomycotina</taxon>
        <taxon>Tremellomycetes</taxon>
        <taxon>Trichosporonales</taxon>
        <taxon>Trichosporonaceae</taxon>
        <taxon>Trichosporon</taxon>
    </lineage>
</organism>
<proteinExistence type="predicted"/>
<evidence type="ECO:0000313" key="2">
    <source>
        <dbReference type="Proteomes" id="UP000002748"/>
    </source>
</evidence>
<comment type="caution">
    <text evidence="1">The sequence shown here is derived from an EMBL/GenBank/DDBJ whole genome shotgun (WGS) entry which is preliminary data.</text>
</comment>
<sequence>MGVRLLAELPVFRAPQSLPPPFEFKRRRSTFLLKGPHRDDIVKLMRTESEALKEERKMLYEAEKELTVVHDELLNTRAMERVLGF</sequence>
<dbReference type="RefSeq" id="XP_014182393.1">
    <property type="nucleotide sequence ID" value="XM_014326918.1"/>
</dbReference>
<dbReference type="GeneID" id="25991446"/>
<protein>
    <submittedName>
        <fullName evidence="1">Uncharacterized protein</fullName>
    </submittedName>
</protein>
<dbReference type="EMBL" id="ALBS01000083">
    <property type="protein sequence ID" value="EJT50897.1"/>
    <property type="molecule type" value="Genomic_DNA"/>
</dbReference>
<reference evidence="1 2" key="1">
    <citation type="journal article" date="2012" name="Eukaryot. Cell">
        <title>Draft genome sequence of CBS 2479, the standard type strain of Trichosporon asahii.</title>
        <authorList>
            <person name="Yang R.Y."/>
            <person name="Li H.T."/>
            <person name="Zhu H."/>
            <person name="Zhou G.P."/>
            <person name="Wang M."/>
            <person name="Wang L."/>
        </authorList>
    </citation>
    <scope>NUCLEOTIDE SEQUENCE [LARGE SCALE GENOMIC DNA]</scope>
    <source>
        <strain evidence="2">ATCC 90039 / CBS 2479 / JCM 2466 / KCTC 7840 / NCYC 2677 / UAMH 7654</strain>
    </source>
</reference>
<dbReference type="VEuPathDB" id="FungiDB:A1Q1_07934"/>
<accession>J6F6E6</accession>
<evidence type="ECO:0000313" key="1">
    <source>
        <dbReference type="EMBL" id="EJT50897.1"/>
    </source>
</evidence>
<dbReference type="KEGG" id="tasa:A1Q1_07934"/>
<dbReference type="HOGENOM" id="CLU_2514233_0_0_1"/>